<evidence type="ECO:0000313" key="4">
    <source>
        <dbReference type="Proteomes" id="UP000287233"/>
    </source>
</evidence>
<dbReference type="CDD" id="cd02696">
    <property type="entry name" value="MurNAc-LAA"/>
    <property type="match status" value="1"/>
</dbReference>
<proteinExistence type="predicted"/>
<feature type="domain" description="MurNAc-LAA" evidence="2">
    <location>
        <begin position="94"/>
        <end position="204"/>
    </location>
</feature>
<dbReference type="AlphaFoldDB" id="A0A410FS99"/>
<evidence type="ECO:0000256" key="1">
    <source>
        <dbReference type="ARBA" id="ARBA00022801"/>
    </source>
</evidence>
<dbReference type="GO" id="GO:0008745">
    <property type="term" value="F:N-acetylmuramoyl-L-alanine amidase activity"/>
    <property type="evidence" value="ECO:0007669"/>
    <property type="project" value="InterPro"/>
</dbReference>
<accession>A0A410FS99</accession>
<dbReference type="Gene3D" id="3.40.630.40">
    <property type="entry name" value="Zn-dependent exopeptidases"/>
    <property type="match status" value="1"/>
</dbReference>
<organism evidence="3 4">
    <name type="scientific">Bipolaricaulis sibiricus</name>
    <dbReference type="NCBI Taxonomy" id="2501609"/>
    <lineage>
        <taxon>Bacteria</taxon>
        <taxon>Candidatus Bipolaricaulota</taxon>
        <taxon>Candidatus Bipolaricaulia</taxon>
        <taxon>Candidatus Bipolaricaulales</taxon>
        <taxon>Candidatus Bipolaricaulaceae</taxon>
        <taxon>Candidatus Bipolaricaulis</taxon>
    </lineage>
</organism>
<protein>
    <submittedName>
        <fullName evidence="3">N-acetylmuramoyl-L-alanine amidase</fullName>
    </submittedName>
</protein>
<dbReference type="Pfam" id="PF01520">
    <property type="entry name" value="Amidase_3"/>
    <property type="match status" value="1"/>
</dbReference>
<dbReference type="PANTHER" id="PTHR30404:SF0">
    <property type="entry name" value="N-ACETYLMURAMOYL-L-ALANINE AMIDASE AMIC"/>
    <property type="match status" value="1"/>
</dbReference>
<dbReference type="Proteomes" id="UP000287233">
    <property type="component" value="Chromosome"/>
</dbReference>
<dbReference type="KEGG" id="bih:BIP78_0207"/>
<dbReference type="InterPro" id="IPR002508">
    <property type="entry name" value="MurNAc-LAA_cat"/>
</dbReference>
<dbReference type="SUPFAM" id="SSF53187">
    <property type="entry name" value="Zn-dependent exopeptidases"/>
    <property type="match status" value="1"/>
</dbReference>
<evidence type="ECO:0000313" key="3">
    <source>
        <dbReference type="EMBL" id="QAA75975.1"/>
    </source>
</evidence>
<sequence length="210" mass="22384">MPKAIVVVLLFSLVIVITAGILLSVPPVPVERVVVVVDAGHGGHDPGAVVAGVREKDVTLALALRVQRKAEAVPWLQVVLTRTTDTYPSLLERLRLAEAVGARLYVSIHANYFRDPGVCGVETWVDTDADPESLRLAAAVQQAVVAATGASDRGVRRQTLYLRHTALPTALAEVGYLSCPAERVKLLDPAYQEKIAAGILTGILAFLQAP</sequence>
<gene>
    <name evidence="3" type="ORF">BIP78_0207</name>
</gene>
<dbReference type="EMBL" id="CP034928">
    <property type="protein sequence ID" value="QAA75975.1"/>
    <property type="molecule type" value="Genomic_DNA"/>
</dbReference>
<dbReference type="GO" id="GO:0009253">
    <property type="term" value="P:peptidoglycan catabolic process"/>
    <property type="evidence" value="ECO:0007669"/>
    <property type="project" value="InterPro"/>
</dbReference>
<keyword evidence="1" id="KW-0378">Hydrolase</keyword>
<dbReference type="GO" id="GO:0030288">
    <property type="term" value="C:outer membrane-bounded periplasmic space"/>
    <property type="evidence" value="ECO:0007669"/>
    <property type="project" value="TreeGrafter"/>
</dbReference>
<reference evidence="4" key="1">
    <citation type="submission" date="2018-12" db="EMBL/GenBank/DDBJ databases">
        <title>Complete genome sequence of an uncultured bacterium of the candidate phylum Bipolaricaulota.</title>
        <authorList>
            <person name="Kadnikov V.V."/>
            <person name="Mardanov A.V."/>
            <person name="Beletsky A.V."/>
            <person name="Frank Y.A."/>
            <person name="Karnachuk O.V."/>
            <person name="Ravin N.V."/>
        </authorList>
    </citation>
    <scope>NUCLEOTIDE SEQUENCE [LARGE SCALE GENOMIC DNA]</scope>
</reference>
<dbReference type="SMART" id="SM00646">
    <property type="entry name" value="Ami_3"/>
    <property type="match status" value="1"/>
</dbReference>
<dbReference type="PANTHER" id="PTHR30404">
    <property type="entry name" value="N-ACETYLMURAMOYL-L-ALANINE AMIDASE"/>
    <property type="match status" value="1"/>
</dbReference>
<name>A0A410FS99_BIPS1</name>
<evidence type="ECO:0000259" key="2">
    <source>
        <dbReference type="SMART" id="SM00646"/>
    </source>
</evidence>
<dbReference type="InterPro" id="IPR050695">
    <property type="entry name" value="N-acetylmuramoyl_amidase_3"/>
</dbReference>